<proteinExistence type="predicted"/>
<organism evidence="1 2">
    <name type="scientific">Microcoleus asticus IPMA8</name>
    <dbReference type="NCBI Taxonomy" id="2563858"/>
    <lineage>
        <taxon>Bacteria</taxon>
        <taxon>Bacillati</taxon>
        <taxon>Cyanobacteriota</taxon>
        <taxon>Cyanophyceae</taxon>
        <taxon>Oscillatoriophycideae</taxon>
        <taxon>Oscillatoriales</taxon>
        <taxon>Microcoleaceae</taxon>
        <taxon>Microcoleus</taxon>
        <taxon>Microcoleus asticus</taxon>
    </lineage>
</organism>
<sequence length="232" mass="26016">MIATYQTKQLPKGQQPRKRIRISTEATIKSIFFRICLIVARFVPRFPPAATAGVIPRYASLLGCDLVEKAPKMEDDLTEWTIDPEIYNLALAFASEQADLKKGQQVFYNTLTVWAVNHLLGWMEFETILDKDESENQVLQGILDVADLMLPGIGKIECCRIGEGETEISVPVQDDCIAYIFVQIVDSFDKVKLLGFFPAAGIHGDTVEISVADLQQFNNLSEYLERIELGNV</sequence>
<reference evidence="1 2" key="1">
    <citation type="journal article" date="2020" name="Sci. Rep.">
        <title>A novel cyanobacterial geosmin producer, revising GeoA distribution and dispersion patterns in Bacteria.</title>
        <authorList>
            <person name="Churro C."/>
            <person name="Semedo-Aguiar A.P."/>
            <person name="Silva A.D."/>
            <person name="Pereira-Leal J.B."/>
            <person name="Leite R.B."/>
        </authorList>
    </citation>
    <scope>NUCLEOTIDE SEQUENCE [LARGE SCALE GENOMIC DNA]</scope>
    <source>
        <strain evidence="1 2">IPMA8</strain>
    </source>
</reference>
<keyword evidence="2" id="KW-1185">Reference proteome</keyword>
<evidence type="ECO:0000313" key="2">
    <source>
        <dbReference type="Proteomes" id="UP000702425"/>
    </source>
</evidence>
<name>A0ABX2D3L2_9CYAN</name>
<evidence type="ECO:0000313" key="1">
    <source>
        <dbReference type="EMBL" id="NQE36753.1"/>
    </source>
</evidence>
<dbReference type="EMBL" id="SRRZ01000096">
    <property type="protein sequence ID" value="NQE36753.1"/>
    <property type="molecule type" value="Genomic_DNA"/>
</dbReference>
<gene>
    <name evidence="1" type="ORF">E5S67_04518</name>
</gene>
<dbReference type="Pfam" id="PF08852">
    <property type="entry name" value="DUF1822"/>
    <property type="match status" value="1"/>
</dbReference>
<dbReference type="Proteomes" id="UP000702425">
    <property type="component" value="Unassembled WGS sequence"/>
</dbReference>
<protein>
    <submittedName>
        <fullName evidence="1">Uncharacterized protein</fullName>
    </submittedName>
</protein>
<dbReference type="InterPro" id="IPR014951">
    <property type="entry name" value="DUF1822"/>
</dbReference>
<comment type="caution">
    <text evidence="1">The sequence shown here is derived from an EMBL/GenBank/DDBJ whole genome shotgun (WGS) entry which is preliminary data.</text>
</comment>
<accession>A0ABX2D3L2</accession>